<name>A6WGP3_KINRD</name>
<evidence type="ECO:0000313" key="2">
    <source>
        <dbReference type="EMBL" id="ABS05982.1"/>
    </source>
</evidence>
<reference evidence="3" key="1">
    <citation type="journal article" date="2008" name="PLoS ONE">
        <title>Survival in nuclear waste, extreme resistance, and potential applications gleaned from the genome sequence of Kineococcus radiotolerans SRS30216.</title>
        <authorList>
            <person name="Bagwell C.E."/>
            <person name="Bhat S."/>
            <person name="Hawkins G.M."/>
            <person name="Smith B.W."/>
            <person name="Biswas T."/>
            <person name="Hoover T.R."/>
            <person name="Saunders E."/>
            <person name="Han C.S."/>
            <person name="Tsodikov O.V."/>
            <person name="Shimkets L.J."/>
        </authorList>
    </citation>
    <scope>NUCLEOTIDE SEQUENCE [LARGE SCALE GENOMIC DNA]</scope>
    <source>
        <strain evidence="3">ATCC BAA-149 / DSM 14245 / SRS30216</strain>
    </source>
</reference>
<dbReference type="EMBL" id="CP000751">
    <property type="protein sequence ID" value="ABS05982.1"/>
    <property type="molecule type" value="Genomic_DNA"/>
</dbReference>
<evidence type="ECO:0000313" key="3">
    <source>
        <dbReference type="Proteomes" id="UP000001116"/>
    </source>
</evidence>
<dbReference type="KEGG" id="kra:Krad_4523"/>
<organism evidence="2 3">
    <name type="scientific">Kineococcus radiotolerans (strain ATCC BAA-149 / DSM 14245 / SRS30216)</name>
    <dbReference type="NCBI Taxonomy" id="266940"/>
    <lineage>
        <taxon>Bacteria</taxon>
        <taxon>Bacillati</taxon>
        <taxon>Actinomycetota</taxon>
        <taxon>Actinomycetes</taxon>
        <taxon>Kineosporiales</taxon>
        <taxon>Kineosporiaceae</taxon>
        <taxon>Kineococcus</taxon>
    </lineage>
</organism>
<feature type="region of interest" description="Disordered" evidence="1">
    <location>
        <begin position="249"/>
        <end position="269"/>
    </location>
</feature>
<dbReference type="HOGENOM" id="CLU_1033580_0_0_11"/>
<keyword evidence="3" id="KW-1185">Reference proteome</keyword>
<evidence type="ECO:0000256" key="1">
    <source>
        <dbReference type="SAM" id="MobiDB-lite"/>
    </source>
</evidence>
<dbReference type="Proteomes" id="UP000001116">
    <property type="component" value="Plasmid pKRAD01"/>
</dbReference>
<dbReference type="AlphaFoldDB" id="A6WGP3"/>
<proteinExistence type="predicted"/>
<keyword evidence="2" id="KW-0614">Plasmid</keyword>
<accession>A6WGP3</accession>
<geneLocation type="plasmid" evidence="2 3">
    <name>pKRAD01</name>
</geneLocation>
<protein>
    <submittedName>
        <fullName evidence="2">Transcriptional regulator, BadM/Rrf2 family</fullName>
    </submittedName>
</protein>
<gene>
    <name evidence="2" type="ordered locus">Krad_4523</name>
</gene>
<sequence length="269" mass="28609">MGSQSSVTDRFGSEADMLAPLAYKAAQLLPGAEVMFEVPCTAGIPDVVLLDLDHGAVAARAGKAPLMGSVDVRILLALQVRSGQPLSTPELADAAMVSAAHLRRGVLPRLVDGGHLEAVGDRWQATYTWRSLARKIVTVEAKLRDWRRGLAQASRHTAVADEAWLVLDAHTSQAARSHSDWFEAYDVGLASLSVAGDLTALRSPRVNRARQPDRELLVERAVSLHLQGCVSGPVPRVFGEVLLASTGDDPRLRGAAAGSTRPAAGSPRH</sequence>